<feature type="domain" description="Gfo/Idh/MocA-like oxidoreductase C-terminal" evidence="2">
    <location>
        <begin position="144"/>
        <end position="349"/>
    </location>
</feature>
<dbReference type="InterPro" id="IPR000683">
    <property type="entry name" value="Gfo/Idh/MocA-like_OxRdtase_N"/>
</dbReference>
<proteinExistence type="predicted"/>
<dbReference type="Gene3D" id="3.30.360.10">
    <property type="entry name" value="Dihydrodipicolinate Reductase, domain 2"/>
    <property type="match status" value="1"/>
</dbReference>
<dbReference type="OrthoDB" id="9801953at2"/>
<sequence length="353" mass="39604">MKKAPWNITDRKINIALVGCGRISRNHLQSIAEHRDRLNLTAVCDIDSEALQKATNEYGVEGYRSLEELLQHTNADIVSLCTPSGLHPSQAIQIARSGRHVLTEKPMATRWQDGLRMVNACDEAGVRLFVVKQNRRNATLQLLKKAIEQGRFGKIYLANINVFWTRPQDYYDQASWRGTWEFDGGAFMNQASHYIDLIHWLLGPVQSVQAMMGTLARDIETEDTGVMNIRWRSGAMGSVSVTMLTYPRNLEGSITVLGEKGTVRIGGVAVNEIQQWEFADRQPEDEQIMAASYQTTSVYGFGHPLYYDNVINTLQGKEEPETDGREGLTSLELLIAAYRSARDGSTVNLPLEL</sequence>
<keyword evidence="4" id="KW-1185">Reference proteome</keyword>
<organism evidence="3 4">
    <name type="scientific">Legionella erythra</name>
    <dbReference type="NCBI Taxonomy" id="448"/>
    <lineage>
        <taxon>Bacteria</taxon>
        <taxon>Pseudomonadati</taxon>
        <taxon>Pseudomonadota</taxon>
        <taxon>Gammaproteobacteria</taxon>
        <taxon>Legionellales</taxon>
        <taxon>Legionellaceae</taxon>
        <taxon>Legionella</taxon>
    </lineage>
</organism>
<protein>
    <submittedName>
        <fullName evidence="3">Myo-inositol 2-dehydrogenase</fullName>
    </submittedName>
</protein>
<name>A0A0W0TJE7_LEGER</name>
<dbReference type="PANTHER" id="PTHR43249">
    <property type="entry name" value="UDP-N-ACETYL-2-AMINO-2-DEOXY-D-GLUCURONATE OXIDASE"/>
    <property type="match status" value="1"/>
</dbReference>
<dbReference type="InterPro" id="IPR004104">
    <property type="entry name" value="Gfo/Idh/MocA-like_OxRdtase_C"/>
</dbReference>
<evidence type="ECO:0000259" key="2">
    <source>
        <dbReference type="Pfam" id="PF02894"/>
    </source>
</evidence>
<accession>A0A0W0TJE7</accession>
<dbReference type="Proteomes" id="UP000054773">
    <property type="component" value="Unassembled WGS sequence"/>
</dbReference>
<dbReference type="RefSeq" id="WP_058527134.1">
    <property type="nucleotide sequence ID" value="NZ_CAAAHY010000014.1"/>
</dbReference>
<dbReference type="Gene3D" id="3.40.50.720">
    <property type="entry name" value="NAD(P)-binding Rossmann-like Domain"/>
    <property type="match status" value="1"/>
</dbReference>
<dbReference type="InterPro" id="IPR052515">
    <property type="entry name" value="Gfo/Idh/MocA_Oxidoreductase"/>
</dbReference>
<dbReference type="SUPFAM" id="SSF51735">
    <property type="entry name" value="NAD(P)-binding Rossmann-fold domains"/>
    <property type="match status" value="1"/>
</dbReference>
<dbReference type="STRING" id="448.Lery_1991"/>
<evidence type="ECO:0000313" key="3">
    <source>
        <dbReference type="EMBL" id="KTC95696.1"/>
    </source>
</evidence>
<evidence type="ECO:0000313" key="4">
    <source>
        <dbReference type="Proteomes" id="UP000054773"/>
    </source>
</evidence>
<reference evidence="3 4" key="1">
    <citation type="submission" date="2015-11" db="EMBL/GenBank/DDBJ databases">
        <title>Genomic analysis of 38 Legionella species identifies large and diverse effector repertoires.</title>
        <authorList>
            <person name="Burstein D."/>
            <person name="Amaro F."/>
            <person name="Zusman T."/>
            <person name="Lifshitz Z."/>
            <person name="Cohen O."/>
            <person name="Gilbert J.A."/>
            <person name="Pupko T."/>
            <person name="Shuman H.A."/>
            <person name="Segal G."/>
        </authorList>
    </citation>
    <scope>NUCLEOTIDE SEQUENCE [LARGE SCALE GENOMIC DNA]</scope>
    <source>
        <strain evidence="3 4">SE-32A-C8</strain>
    </source>
</reference>
<dbReference type="InterPro" id="IPR036291">
    <property type="entry name" value="NAD(P)-bd_dom_sf"/>
</dbReference>
<dbReference type="PANTHER" id="PTHR43249:SF1">
    <property type="entry name" value="D-GLUCOSIDE 3-DEHYDROGENASE"/>
    <property type="match status" value="1"/>
</dbReference>
<dbReference type="AlphaFoldDB" id="A0A0W0TJE7"/>
<feature type="domain" description="Gfo/Idh/MocA-like oxidoreductase N-terminal" evidence="1">
    <location>
        <begin position="13"/>
        <end position="130"/>
    </location>
</feature>
<dbReference type="SUPFAM" id="SSF55347">
    <property type="entry name" value="Glyceraldehyde-3-phosphate dehydrogenase-like, C-terminal domain"/>
    <property type="match status" value="1"/>
</dbReference>
<dbReference type="Pfam" id="PF02894">
    <property type="entry name" value="GFO_IDH_MocA_C"/>
    <property type="match status" value="1"/>
</dbReference>
<dbReference type="EMBL" id="LNYA01000032">
    <property type="protein sequence ID" value="KTC95696.1"/>
    <property type="molecule type" value="Genomic_DNA"/>
</dbReference>
<evidence type="ECO:0000259" key="1">
    <source>
        <dbReference type="Pfam" id="PF01408"/>
    </source>
</evidence>
<comment type="caution">
    <text evidence="3">The sequence shown here is derived from an EMBL/GenBank/DDBJ whole genome shotgun (WGS) entry which is preliminary data.</text>
</comment>
<dbReference type="Pfam" id="PF01408">
    <property type="entry name" value="GFO_IDH_MocA"/>
    <property type="match status" value="1"/>
</dbReference>
<dbReference type="GO" id="GO:0000166">
    <property type="term" value="F:nucleotide binding"/>
    <property type="evidence" value="ECO:0007669"/>
    <property type="project" value="InterPro"/>
</dbReference>
<gene>
    <name evidence="3" type="primary">iolG_2</name>
    <name evidence="3" type="ORF">Lery_1991</name>
</gene>
<dbReference type="PATRIC" id="fig|448.7.peg.2088"/>